<evidence type="ECO:0000256" key="2">
    <source>
        <dbReference type="ARBA" id="ARBA00022727"/>
    </source>
</evidence>
<evidence type="ECO:0000313" key="7">
    <source>
        <dbReference type="Proteomes" id="UP000321947"/>
    </source>
</evidence>
<dbReference type="PANTHER" id="PTHR10210:SF45">
    <property type="entry name" value="RIBOSE-PHOSPHATE PYROPHOSPHOKINASE 3, CHLOROPLASTIC"/>
    <property type="match status" value="1"/>
</dbReference>
<feature type="domain" description="Ribose-phosphate pyrophosphokinase N-terminal" evidence="5">
    <location>
        <begin position="106"/>
        <end position="219"/>
    </location>
</feature>
<dbReference type="Gene3D" id="3.40.50.2020">
    <property type="match status" value="2"/>
</dbReference>
<dbReference type="CDD" id="cd06223">
    <property type="entry name" value="PRTases_typeI"/>
    <property type="match status" value="1"/>
</dbReference>
<feature type="domain" description="Phosphoribosyltransferase" evidence="4">
    <location>
        <begin position="350"/>
        <end position="394"/>
    </location>
</feature>
<evidence type="ECO:0000256" key="3">
    <source>
        <dbReference type="ARBA" id="ARBA00049535"/>
    </source>
</evidence>
<dbReference type="InterPro" id="IPR005946">
    <property type="entry name" value="Rib-P_diPkinase"/>
</dbReference>
<dbReference type="GO" id="GO:0002189">
    <property type="term" value="C:ribose phosphate diphosphokinase complex"/>
    <property type="evidence" value="ECO:0007669"/>
    <property type="project" value="TreeGrafter"/>
</dbReference>
<dbReference type="GO" id="GO:0006015">
    <property type="term" value="P:5-phosphoribose 1-diphosphate biosynthetic process"/>
    <property type="evidence" value="ECO:0007669"/>
    <property type="project" value="TreeGrafter"/>
</dbReference>
<dbReference type="GO" id="GO:0006164">
    <property type="term" value="P:purine nucleotide biosynthetic process"/>
    <property type="evidence" value="ECO:0007669"/>
    <property type="project" value="TreeGrafter"/>
</dbReference>
<dbReference type="FunFam" id="3.40.50.2020:FF:000032">
    <property type="entry name" value="ribose-phosphate pyrophosphokinase 4"/>
    <property type="match status" value="1"/>
</dbReference>
<reference evidence="6 7" key="1">
    <citation type="submission" date="2019-08" db="EMBL/GenBank/DDBJ databases">
        <title>Draft genome sequences of two oriental melons (Cucumis melo L. var makuwa).</title>
        <authorList>
            <person name="Kwon S.-Y."/>
        </authorList>
    </citation>
    <scope>NUCLEOTIDE SEQUENCE [LARGE SCALE GENOMIC DNA]</scope>
    <source>
        <strain evidence="7">cv. Chang Bougi</strain>
        <tissue evidence="6">Leaf</tissue>
    </source>
</reference>
<name>A0A5D3CYX6_CUCMM</name>
<keyword evidence="6" id="KW-0418">Kinase</keyword>
<dbReference type="PANTHER" id="PTHR10210">
    <property type="entry name" value="RIBOSE-PHOSPHATE DIPHOSPHOKINASE FAMILY MEMBER"/>
    <property type="match status" value="1"/>
</dbReference>
<evidence type="ECO:0000259" key="5">
    <source>
        <dbReference type="Pfam" id="PF13793"/>
    </source>
</evidence>
<gene>
    <name evidence="6" type="ORF">E5676_scaffold35G001330</name>
</gene>
<dbReference type="Pfam" id="PF13793">
    <property type="entry name" value="Pribosyltran_N"/>
    <property type="match status" value="1"/>
</dbReference>
<organism evidence="6 7">
    <name type="scientific">Cucumis melo var. makuwa</name>
    <name type="common">Oriental melon</name>
    <dbReference type="NCBI Taxonomy" id="1194695"/>
    <lineage>
        <taxon>Eukaryota</taxon>
        <taxon>Viridiplantae</taxon>
        <taxon>Streptophyta</taxon>
        <taxon>Embryophyta</taxon>
        <taxon>Tracheophyta</taxon>
        <taxon>Spermatophyta</taxon>
        <taxon>Magnoliopsida</taxon>
        <taxon>eudicotyledons</taxon>
        <taxon>Gunneridae</taxon>
        <taxon>Pentapetalae</taxon>
        <taxon>rosids</taxon>
        <taxon>fabids</taxon>
        <taxon>Cucurbitales</taxon>
        <taxon>Cucurbitaceae</taxon>
        <taxon>Benincaseae</taxon>
        <taxon>Cucumis</taxon>
    </lineage>
</organism>
<comment type="similarity">
    <text evidence="1">Belongs to the ribose-phosphate pyrophosphokinase family.</text>
</comment>
<dbReference type="InterPro" id="IPR029057">
    <property type="entry name" value="PRTase-like"/>
</dbReference>
<dbReference type="AlphaFoldDB" id="A0A5D3CYX6"/>
<evidence type="ECO:0000259" key="4">
    <source>
        <dbReference type="Pfam" id="PF00156"/>
    </source>
</evidence>
<keyword evidence="2" id="KW-0545">Nucleotide biosynthesis</keyword>
<keyword evidence="6" id="KW-0808">Transferase</keyword>
<dbReference type="GO" id="GO:0016301">
    <property type="term" value="F:kinase activity"/>
    <property type="evidence" value="ECO:0007669"/>
    <property type="project" value="UniProtKB-KW"/>
</dbReference>
<dbReference type="Proteomes" id="UP000321947">
    <property type="component" value="Unassembled WGS sequence"/>
</dbReference>
<dbReference type="SMART" id="SM01400">
    <property type="entry name" value="Pribosyltran_N"/>
    <property type="match status" value="1"/>
</dbReference>
<dbReference type="Pfam" id="PF00156">
    <property type="entry name" value="Pribosyltran"/>
    <property type="match status" value="1"/>
</dbReference>
<dbReference type="GO" id="GO:0005737">
    <property type="term" value="C:cytoplasm"/>
    <property type="evidence" value="ECO:0007669"/>
    <property type="project" value="TreeGrafter"/>
</dbReference>
<dbReference type="InterPro" id="IPR000836">
    <property type="entry name" value="PRTase_dom"/>
</dbReference>
<sequence>MAANRPLHFPFKNPNTLLDSSRNSSSVPFSRTYAIGDSKIKNRIACEIKNFENTYQWTIESVPGTTDSFCSIQNSASISTSVPMAAASAAVAALELTSKTDAKKICLFFCPETKTLAEKIADESDGIDLRSISWRKFEDGFPNIFIPNAQGIRGQHVAFLASFSSPSVIFEQLSVIYALPKLFVSSFTLVLPFFPTGTFERMEDEGDVATAFTLARILSHIPISRGGPTSLVTFDIHALQERFYFGDNILPCFESGIPLLKNRLQQLPDSDNIAIAFPDDGAWKSIYEVPADSDTDFASSRAETNKLKNEMTNVILKWLGSPTSNACFWVWFAKIVCAKVREGDQRIVRLKEGEPKGRHVVIVDDLVQSGGTLRECQKVLAAHGAAKISAYVTHGIFPNKSWQRFEHDNGGNPENGLTYFWITDSCPLTVKEVANRAPFEVLSLAGSIAAALRI</sequence>
<comment type="catalytic activity">
    <reaction evidence="3">
        <text>D-ribose 5-phosphate + ATP = 5-phospho-alpha-D-ribose 1-diphosphate + AMP + H(+)</text>
        <dbReference type="Rhea" id="RHEA:15609"/>
        <dbReference type="ChEBI" id="CHEBI:15378"/>
        <dbReference type="ChEBI" id="CHEBI:30616"/>
        <dbReference type="ChEBI" id="CHEBI:58017"/>
        <dbReference type="ChEBI" id="CHEBI:78346"/>
        <dbReference type="ChEBI" id="CHEBI:456215"/>
        <dbReference type="EC" id="2.7.6.1"/>
    </reaction>
</comment>
<accession>A0A5D3CYX6</accession>
<protein>
    <submittedName>
        <fullName evidence="6">Ribose-phosphate pyrophosphokinase 4-like</fullName>
    </submittedName>
</protein>
<dbReference type="GO" id="GO:0004749">
    <property type="term" value="F:ribose phosphate diphosphokinase activity"/>
    <property type="evidence" value="ECO:0007669"/>
    <property type="project" value="UniProtKB-EC"/>
</dbReference>
<proteinExistence type="inferred from homology"/>
<dbReference type="GO" id="GO:0000287">
    <property type="term" value="F:magnesium ion binding"/>
    <property type="evidence" value="ECO:0007669"/>
    <property type="project" value="InterPro"/>
</dbReference>
<evidence type="ECO:0000313" key="6">
    <source>
        <dbReference type="EMBL" id="TYK15636.1"/>
    </source>
</evidence>
<dbReference type="EMBL" id="SSTD01008475">
    <property type="protein sequence ID" value="TYK15636.1"/>
    <property type="molecule type" value="Genomic_DNA"/>
</dbReference>
<dbReference type="InterPro" id="IPR029099">
    <property type="entry name" value="Pribosyltran_N"/>
</dbReference>
<comment type="caution">
    <text evidence="6">The sequence shown here is derived from an EMBL/GenBank/DDBJ whole genome shotgun (WGS) entry which is preliminary data.</text>
</comment>
<dbReference type="SUPFAM" id="SSF53271">
    <property type="entry name" value="PRTase-like"/>
    <property type="match status" value="2"/>
</dbReference>
<evidence type="ECO:0000256" key="1">
    <source>
        <dbReference type="ARBA" id="ARBA00006478"/>
    </source>
</evidence>